<dbReference type="GO" id="GO:0003676">
    <property type="term" value="F:nucleic acid binding"/>
    <property type="evidence" value="ECO:0007669"/>
    <property type="project" value="InterPro"/>
</dbReference>
<gene>
    <name evidence="3" type="primary">rsmD</name>
    <name evidence="3" type="ORF">D2V05_08035</name>
    <name evidence="4" type="ORF">FQ017_07965</name>
</gene>
<dbReference type="InterPro" id="IPR029063">
    <property type="entry name" value="SAM-dependent_MTases_sf"/>
</dbReference>
<evidence type="ECO:0000256" key="2">
    <source>
        <dbReference type="ARBA" id="ARBA00022679"/>
    </source>
</evidence>
<dbReference type="NCBIfam" id="TIGR00095">
    <property type="entry name" value="16S rRNA (guanine(966)-N(2))-methyltransferase RsmD"/>
    <property type="match status" value="1"/>
</dbReference>
<dbReference type="RefSeq" id="WP_119647157.1">
    <property type="nucleotide sequence ID" value="NZ_QXFI01000020.1"/>
</dbReference>
<dbReference type="SUPFAM" id="SSF53335">
    <property type="entry name" value="S-adenosyl-L-methionine-dependent methyltransferases"/>
    <property type="match status" value="1"/>
</dbReference>
<dbReference type="CDD" id="cd02440">
    <property type="entry name" value="AdoMet_MTases"/>
    <property type="match status" value="1"/>
</dbReference>
<keyword evidence="1 3" id="KW-0489">Methyltransferase</keyword>
<dbReference type="PANTHER" id="PTHR43542">
    <property type="entry name" value="METHYLTRANSFERASE"/>
    <property type="match status" value="1"/>
</dbReference>
<evidence type="ECO:0000256" key="1">
    <source>
        <dbReference type="ARBA" id="ARBA00022603"/>
    </source>
</evidence>
<name>A0A3A1NL48_9FLAO</name>
<dbReference type="Gene3D" id="3.40.50.150">
    <property type="entry name" value="Vaccinia Virus protein VP39"/>
    <property type="match status" value="1"/>
</dbReference>
<reference evidence="4 6" key="2">
    <citation type="submission" date="2019-07" db="EMBL/GenBank/DDBJ databases">
        <title>Draft genome of two Muricauda strains isolated from deep sea.</title>
        <authorList>
            <person name="Sun C."/>
        </authorList>
    </citation>
    <scope>NUCLEOTIDE SEQUENCE [LARGE SCALE GENOMIC DNA]</scope>
    <source>
        <strain evidence="4 6">72</strain>
    </source>
</reference>
<evidence type="ECO:0000313" key="5">
    <source>
        <dbReference type="Proteomes" id="UP000266691"/>
    </source>
</evidence>
<evidence type="ECO:0000313" key="3">
    <source>
        <dbReference type="EMBL" id="RIV45022.1"/>
    </source>
</evidence>
<reference evidence="3 5" key="1">
    <citation type="submission" date="2018-08" db="EMBL/GenBank/DDBJ databases">
        <title>Proposal of Muricauda 72 sp.nov. and Muricauda NH166 sp.nov., isolated from seawater.</title>
        <authorList>
            <person name="Cheng H."/>
            <person name="Wu Y.-H."/>
            <person name="Guo L.-L."/>
            <person name="Xu X.-W."/>
        </authorList>
    </citation>
    <scope>NUCLEOTIDE SEQUENCE [LARGE SCALE GENOMIC DNA]</scope>
    <source>
        <strain evidence="3 5">72</strain>
    </source>
</reference>
<dbReference type="PIRSF" id="PIRSF004553">
    <property type="entry name" value="CHP00095"/>
    <property type="match status" value="1"/>
</dbReference>
<dbReference type="InterPro" id="IPR004398">
    <property type="entry name" value="RNA_MeTrfase_RsmD"/>
</dbReference>
<organism evidence="3 5">
    <name type="scientific">Flagellimonas pelagia</name>
    <dbReference type="NCBI Taxonomy" id="2306998"/>
    <lineage>
        <taxon>Bacteria</taxon>
        <taxon>Pseudomonadati</taxon>
        <taxon>Bacteroidota</taxon>
        <taxon>Flavobacteriia</taxon>
        <taxon>Flavobacteriales</taxon>
        <taxon>Flavobacteriaceae</taxon>
        <taxon>Flagellimonas</taxon>
    </lineage>
</organism>
<dbReference type="Pfam" id="PF03602">
    <property type="entry name" value="Cons_hypoth95"/>
    <property type="match status" value="1"/>
</dbReference>
<evidence type="ECO:0000313" key="4">
    <source>
        <dbReference type="EMBL" id="TXJ95900.1"/>
    </source>
</evidence>
<comment type="caution">
    <text evidence="3">The sequence shown here is derived from an EMBL/GenBank/DDBJ whole genome shotgun (WGS) entry which is preliminary data.</text>
</comment>
<dbReference type="OrthoDB" id="9803017at2"/>
<dbReference type="EMBL" id="QXFI01000020">
    <property type="protein sequence ID" value="RIV45022.1"/>
    <property type="molecule type" value="Genomic_DNA"/>
</dbReference>
<protein>
    <submittedName>
        <fullName evidence="3">16S rRNA (Guanine(966)-N(2))-methyltransferase RsmD</fullName>
        <ecNumber evidence="3">2.1.1.171</ecNumber>
    </submittedName>
</protein>
<dbReference type="PROSITE" id="PS00092">
    <property type="entry name" value="N6_MTASE"/>
    <property type="match status" value="1"/>
</dbReference>
<keyword evidence="2 3" id="KW-0808">Transferase</keyword>
<evidence type="ECO:0000313" key="6">
    <source>
        <dbReference type="Proteomes" id="UP000321621"/>
    </source>
</evidence>
<dbReference type="Proteomes" id="UP000266691">
    <property type="component" value="Unassembled WGS sequence"/>
</dbReference>
<dbReference type="AlphaFoldDB" id="A0A3A1NL48"/>
<sequence length="182" mass="20762">MRIISGKYKGKRLIAPKKLPVRPTTDMAKEGLFNILNNRFYFDGLKVLDLFSGTGNISFEFASRGIDDITAVDSFPGCTQYIAKTATELDFSISTVKADVFKYLEKTTEKFDIIFADPPYSFDQSQFLKIANLVFERGLLEEDGLLVVEHSDQTDLSQHPRHTEQRKYGGSIFSFFQEEEME</sequence>
<accession>A0A3A1NL48</accession>
<dbReference type="GO" id="GO:0052913">
    <property type="term" value="F:16S rRNA (guanine(966)-N(2))-methyltransferase activity"/>
    <property type="evidence" value="ECO:0007669"/>
    <property type="project" value="UniProtKB-EC"/>
</dbReference>
<dbReference type="EMBL" id="VNWK01000020">
    <property type="protein sequence ID" value="TXJ95900.1"/>
    <property type="molecule type" value="Genomic_DNA"/>
</dbReference>
<dbReference type="PANTHER" id="PTHR43542:SF1">
    <property type="entry name" value="METHYLTRANSFERASE"/>
    <property type="match status" value="1"/>
</dbReference>
<dbReference type="EC" id="2.1.1.171" evidence="3"/>
<proteinExistence type="predicted"/>
<dbReference type="InterPro" id="IPR002052">
    <property type="entry name" value="DNA_methylase_N6_adenine_CS"/>
</dbReference>
<dbReference type="Proteomes" id="UP000321621">
    <property type="component" value="Unassembled WGS sequence"/>
</dbReference>
<keyword evidence="6" id="KW-1185">Reference proteome</keyword>